<dbReference type="InterPro" id="IPR007198">
    <property type="entry name" value="Ssl1-like"/>
</dbReference>
<dbReference type="WBParaSite" id="HPBE_0002072401-mRNA-1">
    <property type="protein sequence ID" value="HPBE_0002072401-mRNA-1"/>
    <property type="gene ID" value="HPBE_0002072401"/>
</dbReference>
<evidence type="ECO:0000313" key="2">
    <source>
        <dbReference type="Proteomes" id="UP000050761"/>
    </source>
</evidence>
<dbReference type="AlphaFoldDB" id="A0A183GEG9"/>
<dbReference type="Proteomes" id="UP000050761">
    <property type="component" value="Unassembled WGS sequence"/>
</dbReference>
<reference evidence="3" key="1">
    <citation type="submission" date="2019-09" db="UniProtKB">
        <authorList>
            <consortium name="WormBaseParasite"/>
        </authorList>
    </citation>
    <scope>IDENTIFICATION</scope>
</reference>
<feature type="domain" description="Ssl1-like" evidence="1">
    <location>
        <begin position="2"/>
        <end position="72"/>
    </location>
</feature>
<dbReference type="PANTHER" id="PTHR12695:SF2">
    <property type="entry name" value="GENERAL TRANSCRIPTION FACTOR IIH SUBUNIT 2-RELATED"/>
    <property type="match status" value="1"/>
</dbReference>
<dbReference type="GO" id="GO:0005675">
    <property type="term" value="C:transcription factor TFIIH holo complex"/>
    <property type="evidence" value="ECO:0007669"/>
    <property type="project" value="TreeGrafter"/>
</dbReference>
<sequence length="106" mass="11974">LNSFLEKFFQQNPISKREGGLILVKDKKAERFVSLAGYIRVLKESLASFIEAICSGDYSLQNALQLILTDLKISFQLLRVNYIRCSLIGVSVEQFVCKQLTKITNG</sequence>
<dbReference type="GO" id="GO:0006289">
    <property type="term" value="P:nucleotide-excision repair"/>
    <property type="evidence" value="ECO:0007669"/>
    <property type="project" value="TreeGrafter"/>
</dbReference>
<dbReference type="InterPro" id="IPR036465">
    <property type="entry name" value="vWFA_dom_sf"/>
</dbReference>
<dbReference type="GO" id="GO:0006357">
    <property type="term" value="P:regulation of transcription by RNA polymerase II"/>
    <property type="evidence" value="ECO:0007669"/>
    <property type="project" value="TreeGrafter"/>
</dbReference>
<proteinExistence type="predicted"/>
<protein>
    <submittedName>
        <fullName evidence="3">Ssl1 domain-containing protein</fullName>
    </submittedName>
</protein>
<dbReference type="Gene3D" id="3.40.50.410">
    <property type="entry name" value="von Willebrand factor, type A domain"/>
    <property type="match status" value="1"/>
</dbReference>
<dbReference type="Pfam" id="PF04056">
    <property type="entry name" value="Ssl1"/>
    <property type="match status" value="1"/>
</dbReference>
<keyword evidence="2" id="KW-1185">Reference proteome</keyword>
<organism evidence="2 3">
    <name type="scientific">Heligmosomoides polygyrus</name>
    <name type="common">Parasitic roundworm</name>
    <dbReference type="NCBI Taxonomy" id="6339"/>
    <lineage>
        <taxon>Eukaryota</taxon>
        <taxon>Metazoa</taxon>
        <taxon>Ecdysozoa</taxon>
        <taxon>Nematoda</taxon>
        <taxon>Chromadorea</taxon>
        <taxon>Rhabditida</taxon>
        <taxon>Rhabditina</taxon>
        <taxon>Rhabditomorpha</taxon>
        <taxon>Strongyloidea</taxon>
        <taxon>Heligmosomidae</taxon>
        <taxon>Heligmosomoides</taxon>
    </lineage>
</organism>
<name>A0A183GEG9_HELPZ</name>
<dbReference type="PANTHER" id="PTHR12695">
    <property type="entry name" value="GENERAL TRANSCRIPTION FACTOR IIH SUBUNIT 2"/>
    <property type="match status" value="1"/>
</dbReference>
<evidence type="ECO:0000313" key="3">
    <source>
        <dbReference type="WBParaSite" id="HPBE_0002072401-mRNA-1"/>
    </source>
</evidence>
<accession>A0A183GEG9</accession>
<evidence type="ECO:0000259" key="1">
    <source>
        <dbReference type="Pfam" id="PF04056"/>
    </source>
</evidence>